<evidence type="ECO:0000256" key="4">
    <source>
        <dbReference type="ARBA" id="ARBA00022723"/>
    </source>
</evidence>
<feature type="region of interest" description="Disordered" evidence="10">
    <location>
        <begin position="385"/>
        <end position="441"/>
    </location>
</feature>
<dbReference type="GO" id="GO:0061733">
    <property type="term" value="F:protein-lysine-acetyltransferase activity"/>
    <property type="evidence" value="ECO:0007669"/>
    <property type="project" value="TreeGrafter"/>
</dbReference>
<keyword evidence="9" id="KW-0012">Acyltransferase</keyword>
<feature type="domain" description="N-acetyltransferase ESCO zinc-finger" evidence="11">
    <location>
        <begin position="41"/>
        <end position="79"/>
    </location>
</feature>
<dbReference type="Pfam" id="PF13880">
    <property type="entry name" value="Acetyltransf_13"/>
    <property type="match status" value="1"/>
</dbReference>
<dbReference type="InterPro" id="IPR028009">
    <property type="entry name" value="ESCO_Acetyltransf_dom"/>
</dbReference>
<keyword evidence="3" id="KW-0808">Transferase</keyword>
<keyword evidence="6" id="KW-0862">Zinc</keyword>
<gene>
    <name evidence="13" type="ORF">BQ4739_LOCUS14671</name>
</gene>
<dbReference type="STRING" id="3088.A0A383W9T5"/>
<evidence type="ECO:0000256" key="3">
    <source>
        <dbReference type="ARBA" id="ARBA00022679"/>
    </source>
</evidence>
<feature type="compositionally biased region" description="Low complexity" evidence="10">
    <location>
        <begin position="230"/>
        <end position="240"/>
    </location>
</feature>
<evidence type="ECO:0000256" key="6">
    <source>
        <dbReference type="ARBA" id="ARBA00022833"/>
    </source>
</evidence>
<dbReference type="Pfam" id="PF13878">
    <property type="entry name" value="zf-C2H2_3"/>
    <property type="match status" value="1"/>
</dbReference>
<evidence type="ECO:0000313" key="14">
    <source>
        <dbReference type="Proteomes" id="UP000256970"/>
    </source>
</evidence>
<feature type="compositionally biased region" description="Gly residues" evidence="10">
    <location>
        <begin position="415"/>
        <end position="429"/>
    </location>
</feature>
<evidence type="ECO:0000259" key="12">
    <source>
        <dbReference type="Pfam" id="PF13880"/>
    </source>
</evidence>
<dbReference type="GO" id="GO:0005634">
    <property type="term" value="C:nucleus"/>
    <property type="evidence" value="ECO:0007669"/>
    <property type="project" value="UniProtKB-SubCell"/>
</dbReference>
<feature type="compositionally biased region" description="Low complexity" evidence="10">
    <location>
        <begin position="189"/>
        <end position="213"/>
    </location>
</feature>
<evidence type="ECO:0000256" key="1">
    <source>
        <dbReference type="ARBA" id="ARBA00004123"/>
    </source>
</evidence>
<evidence type="ECO:0000256" key="2">
    <source>
        <dbReference type="ARBA" id="ARBA00005816"/>
    </source>
</evidence>
<feature type="region of interest" description="Disordered" evidence="10">
    <location>
        <begin position="331"/>
        <end position="359"/>
    </location>
</feature>
<dbReference type="Proteomes" id="UP000256970">
    <property type="component" value="Unassembled WGS sequence"/>
</dbReference>
<comment type="subcellular location">
    <subcellularLocation>
        <location evidence="1">Nucleus</location>
    </subcellularLocation>
</comment>
<dbReference type="EMBL" id="FNXT01001214">
    <property type="protein sequence ID" value="SZX74397.1"/>
    <property type="molecule type" value="Genomic_DNA"/>
</dbReference>
<evidence type="ECO:0000256" key="5">
    <source>
        <dbReference type="ARBA" id="ARBA00022771"/>
    </source>
</evidence>
<evidence type="ECO:0000256" key="10">
    <source>
        <dbReference type="SAM" id="MobiDB-lite"/>
    </source>
</evidence>
<evidence type="ECO:0000313" key="13">
    <source>
        <dbReference type="EMBL" id="SZX74397.1"/>
    </source>
</evidence>
<accession>A0A383W9T5</accession>
<proteinExistence type="inferred from homology"/>
<dbReference type="InterPro" id="IPR028005">
    <property type="entry name" value="AcTrfase_ESCO_Znf_dom"/>
</dbReference>
<feature type="compositionally biased region" description="Low complexity" evidence="10">
    <location>
        <begin position="430"/>
        <end position="441"/>
    </location>
</feature>
<dbReference type="PANTHER" id="PTHR45884:SF2">
    <property type="entry name" value="N-ACETYLTRANSFERASE ECO"/>
    <property type="match status" value="1"/>
</dbReference>
<feature type="region of interest" description="Disordered" evidence="10">
    <location>
        <begin position="466"/>
        <end position="490"/>
    </location>
</feature>
<sequence>MLSGKENKPPAELSMGKKQQHGLKTAVVSKPAAALGRSSKQLFLDLGQSDFSASKCAVCGMVYAKGHEEDEKLHRSFHSSAVQGLKFQGWAQERLVLIEPLAGRLLMLLPTDPPAHVKKVQEVCSFIEKWHGLSSGWLMAAPQCKVFLYVSMQKRVVGLAVVEPIKHAYKLAAPAGPVDQEVDSCQLAGKQQPNQQQQLPQPGAATAAAAAGGSHMDVDRRPAPAGSDMQPPRQQQQQQRSLLWAGLHRSSSKRSRLQALLPASATTQVHSTGKLQQAGAAAGGCASAATTSYTAGGSSAVKADSCPPSLLMAAELMQVGSAAAALAAAAQPGQQQQQPEQQLNQVQQPEQQQQQQQQQQHVSQVAEQSQLLEVQVRMPLQPLNMQQGVQQQQQQQQQQQAGSGPAAAGSKAPGAGSGSSKAGGSGTGRAGSSQCGGSSVPSATAAAATAAAASGAGVSLSWGGRSGGGAAAGSGGSKPRSGATGAAGDAGGCMVADKRRAVRAMLGVRMVWVSSEQRRKGMATKLLDAARCNMVPGYVVPRSQLAFTHPSEEGARLAAAFTGTQQFMVYGIE</sequence>
<name>A0A383W9T5_TETOB</name>
<feature type="compositionally biased region" description="Low complexity" evidence="10">
    <location>
        <begin position="386"/>
        <end position="414"/>
    </location>
</feature>
<dbReference type="GO" id="GO:0007064">
    <property type="term" value="P:mitotic sister chromatid cohesion"/>
    <property type="evidence" value="ECO:0007669"/>
    <property type="project" value="TreeGrafter"/>
</dbReference>
<evidence type="ECO:0000259" key="11">
    <source>
        <dbReference type="Pfam" id="PF13878"/>
    </source>
</evidence>
<dbReference type="PANTHER" id="PTHR45884">
    <property type="entry name" value="N-ACETYLTRANSFERASE ECO"/>
    <property type="match status" value="1"/>
</dbReference>
<keyword evidence="14" id="KW-1185">Reference proteome</keyword>
<evidence type="ECO:0008006" key="15">
    <source>
        <dbReference type="Google" id="ProtNLM"/>
    </source>
</evidence>
<evidence type="ECO:0000256" key="7">
    <source>
        <dbReference type="ARBA" id="ARBA00023242"/>
    </source>
</evidence>
<keyword evidence="7" id="KW-0539">Nucleus</keyword>
<feature type="domain" description="N-acetyltransferase ESCO acetyl-transferase" evidence="12">
    <location>
        <begin position="503"/>
        <end position="570"/>
    </location>
</feature>
<keyword evidence="4" id="KW-0479">Metal-binding</keyword>
<feature type="compositionally biased region" description="Low complexity" evidence="10">
    <location>
        <begin position="477"/>
        <end position="487"/>
    </location>
</feature>
<reference evidence="13 14" key="1">
    <citation type="submission" date="2016-10" db="EMBL/GenBank/DDBJ databases">
        <authorList>
            <person name="Cai Z."/>
        </authorList>
    </citation>
    <scope>NUCLEOTIDE SEQUENCE [LARGE SCALE GENOMIC DNA]</scope>
</reference>
<feature type="region of interest" description="Disordered" evidence="10">
    <location>
        <begin position="189"/>
        <end position="242"/>
    </location>
</feature>
<evidence type="ECO:0000256" key="8">
    <source>
        <dbReference type="ARBA" id="ARBA00023306"/>
    </source>
</evidence>
<dbReference type="GO" id="GO:0000785">
    <property type="term" value="C:chromatin"/>
    <property type="evidence" value="ECO:0007669"/>
    <property type="project" value="TreeGrafter"/>
</dbReference>
<keyword evidence="5" id="KW-0863">Zinc-finger</keyword>
<dbReference type="AlphaFoldDB" id="A0A383W9T5"/>
<evidence type="ECO:0000256" key="9">
    <source>
        <dbReference type="ARBA" id="ARBA00023315"/>
    </source>
</evidence>
<keyword evidence="8" id="KW-0131">Cell cycle</keyword>
<protein>
    <recommendedName>
        <fullName evidence="15">N-acetyltransferase ESCO zinc-finger domain-containing protein</fullName>
    </recommendedName>
</protein>
<feature type="compositionally biased region" description="Gly residues" evidence="10">
    <location>
        <begin position="466"/>
        <end position="476"/>
    </location>
</feature>
<comment type="similarity">
    <text evidence="2">Belongs to the acetyltransferase family. ECO subfamily.</text>
</comment>
<feature type="region of interest" description="Disordered" evidence="10">
    <location>
        <begin position="1"/>
        <end position="23"/>
    </location>
</feature>
<organism evidence="13 14">
    <name type="scientific">Tetradesmus obliquus</name>
    <name type="common">Green alga</name>
    <name type="synonym">Acutodesmus obliquus</name>
    <dbReference type="NCBI Taxonomy" id="3088"/>
    <lineage>
        <taxon>Eukaryota</taxon>
        <taxon>Viridiplantae</taxon>
        <taxon>Chlorophyta</taxon>
        <taxon>core chlorophytes</taxon>
        <taxon>Chlorophyceae</taxon>
        <taxon>CS clade</taxon>
        <taxon>Sphaeropleales</taxon>
        <taxon>Scenedesmaceae</taxon>
        <taxon>Tetradesmus</taxon>
    </lineage>
</organism>
<dbReference type="GO" id="GO:0008270">
    <property type="term" value="F:zinc ion binding"/>
    <property type="evidence" value="ECO:0007669"/>
    <property type="project" value="UniProtKB-KW"/>
</dbReference>